<comment type="similarity">
    <text evidence="1">Belongs to the sulfatase family.</text>
</comment>
<feature type="chain" id="PRO_5043802331" evidence="5">
    <location>
        <begin position="22"/>
        <end position="537"/>
    </location>
</feature>
<sequence>MKLLKLILLITSISIIGKAQSKQPNIVWISFEDMSPVLSCYGDSTANTPNIDALSKESQVFNNAFSTAGVCAPSRSAIITGMYPISIGTNHMRTGRDIMGWGNDTYREEKGVLDKEGNNVREYSAVLPEEVKCFTEYLRKEGYYCTNNAKTDYQFAAPFTAWDENDTKAHWRNRGEDQPFFAVFNFNETHESKIWKNKDLPLTVDKNKVSLPTYYPDTPEVREDVARMYANLELLDKRVGYIINQLKKDGLYENTYIFFFSDHGGPLPRQKREVIASGLHVPFMIKYPNAEKVGYTDQLINFIDLAPSMIELAGGKIPHHLQGKSFFSENRKYSFAARDRMDEFTSARRSVTDGRYLYVRYLEEDATSYQDINYRLQIPTMRVMKEMYETGELNDVQSAWFNPLKTNEILFDLSKDPEETNNLMTSKEHAKVVKRFRGVMDKWLKSTSDICIEPEAKMIEKMWPNNQQPTTSKVLGAVHKGELKLSCTTKGASIGYQINEGKWKVYHQPIVLKEGDKVSTKAIRIGYKESEITIFNK</sequence>
<dbReference type="EMBL" id="CP076133">
    <property type="protein sequence ID" value="QWG04967.1"/>
    <property type="molecule type" value="Genomic_DNA"/>
</dbReference>
<dbReference type="PROSITE" id="PS00523">
    <property type="entry name" value="SULFATASE_1"/>
    <property type="match status" value="1"/>
</dbReference>
<organism evidence="7 8">
    <name type="scientific">Flammeovirga yaeyamensis</name>
    <dbReference type="NCBI Taxonomy" id="367791"/>
    <lineage>
        <taxon>Bacteria</taxon>
        <taxon>Pseudomonadati</taxon>
        <taxon>Bacteroidota</taxon>
        <taxon>Cytophagia</taxon>
        <taxon>Cytophagales</taxon>
        <taxon>Flammeovirgaceae</taxon>
        <taxon>Flammeovirga</taxon>
    </lineage>
</organism>
<dbReference type="KEGG" id="fya:KMW28_21330"/>
<dbReference type="InterPro" id="IPR050738">
    <property type="entry name" value="Sulfatase"/>
</dbReference>
<feature type="domain" description="Sulfatase N-terminal" evidence="6">
    <location>
        <begin position="24"/>
        <end position="314"/>
    </location>
</feature>
<evidence type="ECO:0000256" key="5">
    <source>
        <dbReference type="SAM" id="SignalP"/>
    </source>
</evidence>
<keyword evidence="2" id="KW-0479">Metal-binding</keyword>
<reference evidence="7 8" key="1">
    <citation type="submission" date="2021-05" db="EMBL/GenBank/DDBJ databases">
        <title>Comparative genomic studies on the polysaccharide-degrading batcterial strains of the Flammeovirga genus.</title>
        <authorList>
            <person name="Zewei F."/>
            <person name="Zheng Z."/>
            <person name="Yu L."/>
            <person name="Ruyue G."/>
            <person name="Yanhong M."/>
            <person name="Yuanyuan C."/>
            <person name="Jingyan G."/>
            <person name="Wenjun H."/>
        </authorList>
    </citation>
    <scope>NUCLEOTIDE SEQUENCE [LARGE SCALE GENOMIC DNA]</scope>
    <source>
        <strain evidence="7 8">NBRC:100898</strain>
    </source>
</reference>
<dbReference type="InterPro" id="IPR000917">
    <property type="entry name" value="Sulfatase_N"/>
</dbReference>
<dbReference type="InterPro" id="IPR024607">
    <property type="entry name" value="Sulfatase_CS"/>
</dbReference>
<feature type="signal peptide" evidence="5">
    <location>
        <begin position="1"/>
        <end position="21"/>
    </location>
</feature>
<evidence type="ECO:0000256" key="2">
    <source>
        <dbReference type="ARBA" id="ARBA00022723"/>
    </source>
</evidence>
<dbReference type="Gene3D" id="3.40.720.10">
    <property type="entry name" value="Alkaline Phosphatase, subunit A"/>
    <property type="match status" value="1"/>
</dbReference>
<dbReference type="Pfam" id="PF00884">
    <property type="entry name" value="Sulfatase"/>
    <property type="match status" value="1"/>
</dbReference>
<dbReference type="CDD" id="cd16027">
    <property type="entry name" value="SGSH"/>
    <property type="match status" value="1"/>
</dbReference>
<keyword evidence="5" id="KW-0732">Signal</keyword>
<evidence type="ECO:0000259" key="6">
    <source>
        <dbReference type="Pfam" id="PF00884"/>
    </source>
</evidence>
<keyword evidence="4" id="KW-0106">Calcium</keyword>
<protein>
    <submittedName>
        <fullName evidence="7">Sulfatase-like hydrolase/transferase</fullName>
    </submittedName>
</protein>
<dbReference type="RefSeq" id="WP_169662340.1">
    <property type="nucleotide sequence ID" value="NZ_CP076133.1"/>
</dbReference>
<proteinExistence type="inferred from homology"/>
<dbReference type="AlphaFoldDB" id="A0AAX1NCM1"/>
<dbReference type="SUPFAM" id="SSF53649">
    <property type="entry name" value="Alkaline phosphatase-like"/>
    <property type="match status" value="1"/>
</dbReference>
<dbReference type="PANTHER" id="PTHR42693">
    <property type="entry name" value="ARYLSULFATASE FAMILY MEMBER"/>
    <property type="match status" value="1"/>
</dbReference>
<evidence type="ECO:0000256" key="3">
    <source>
        <dbReference type="ARBA" id="ARBA00022801"/>
    </source>
</evidence>
<gene>
    <name evidence="7" type="ORF">KMW28_21330</name>
</gene>
<evidence type="ECO:0000313" key="8">
    <source>
        <dbReference type="Proteomes" id="UP000678679"/>
    </source>
</evidence>
<dbReference type="GO" id="GO:0004065">
    <property type="term" value="F:arylsulfatase activity"/>
    <property type="evidence" value="ECO:0007669"/>
    <property type="project" value="TreeGrafter"/>
</dbReference>
<evidence type="ECO:0000256" key="4">
    <source>
        <dbReference type="ARBA" id="ARBA00022837"/>
    </source>
</evidence>
<evidence type="ECO:0000313" key="7">
    <source>
        <dbReference type="EMBL" id="QWG04967.1"/>
    </source>
</evidence>
<dbReference type="GO" id="GO:0046872">
    <property type="term" value="F:metal ion binding"/>
    <property type="evidence" value="ECO:0007669"/>
    <property type="project" value="UniProtKB-KW"/>
</dbReference>
<accession>A0AAX1NCM1</accession>
<dbReference type="InterPro" id="IPR017850">
    <property type="entry name" value="Alkaline_phosphatase_core_sf"/>
</dbReference>
<keyword evidence="8" id="KW-1185">Reference proteome</keyword>
<dbReference type="Proteomes" id="UP000678679">
    <property type="component" value="Chromosome 2"/>
</dbReference>
<evidence type="ECO:0000256" key="1">
    <source>
        <dbReference type="ARBA" id="ARBA00008779"/>
    </source>
</evidence>
<keyword evidence="3 7" id="KW-0378">Hydrolase</keyword>
<dbReference type="PANTHER" id="PTHR42693:SF53">
    <property type="entry name" value="ENDO-4-O-SULFATASE"/>
    <property type="match status" value="1"/>
</dbReference>
<name>A0AAX1NCM1_9BACT</name>